<comment type="caution">
    <text evidence="2">The sequence shown here is derived from an EMBL/GenBank/DDBJ whole genome shotgun (WGS) entry which is preliminary data.</text>
</comment>
<gene>
    <name evidence="2" type="ORF">HMF3257_36235</name>
</gene>
<feature type="transmembrane region" description="Helical" evidence="1">
    <location>
        <begin position="33"/>
        <end position="56"/>
    </location>
</feature>
<organism evidence="2 3">
    <name type="scientific">Spirosoma telluris</name>
    <dbReference type="NCBI Taxonomy" id="2183553"/>
    <lineage>
        <taxon>Bacteria</taxon>
        <taxon>Pseudomonadati</taxon>
        <taxon>Bacteroidota</taxon>
        <taxon>Cytophagia</taxon>
        <taxon>Cytophagales</taxon>
        <taxon>Cytophagaceae</taxon>
        <taxon>Spirosoma</taxon>
    </lineage>
</organism>
<evidence type="ECO:0000313" key="2">
    <source>
        <dbReference type="EMBL" id="RAI78187.1"/>
    </source>
</evidence>
<proteinExistence type="predicted"/>
<dbReference type="AlphaFoldDB" id="A0A327NSD9"/>
<keyword evidence="3" id="KW-1185">Reference proteome</keyword>
<keyword evidence="1" id="KW-1133">Transmembrane helix</keyword>
<name>A0A327NSD9_9BACT</name>
<reference evidence="2 3" key="1">
    <citation type="submission" date="2018-06" db="EMBL/GenBank/DDBJ databases">
        <title>Spirosoma sp. HMF3257 Genome sequencing and assembly.</title>
        <authorList>
            <person name="Kang H."/>
            <person name="Cha I."/>
            <person name="Kim H."/>
            <person name="Kang J."/>
            <person name="Joh K."/>
        </authorList>
    </citation>
    <scope>NUCLEOTIDE SEQUENCE [LARGE SCALE GENOMIC DNA]</scope>
    <source>
        <strain evidence="2 3">HMF3257</strain>
    </source>
</reference>
<dbReference type="EMBL" id="QLII01000001">
    <property type="protein sequence ID" value="RAI78187.1"/>
    <property type="molecule type" value="Genomic_DNA"/>
</dbReference>
<accession>A0A327NSD9</accession>
<keyword evidence="1" id="KW-0812">Transmembrane</keyword>
<evidence type="ECO:0000256" key="1">
    <source>
        <dbReference type="SAM" id="Phobius"/>
    </source>
</evidence>
<protein>
    <submittedName>
        <fullName evidence="2">Uncharacterized protein</fullName>
    </submittedName>
</protein>
<dbReference type="Proteomes" id="UP000249016">
    <property type="component" value="Unassembled WGS sequence"/>
</dbReference>
<sequence length="83" mass="9482">MESLGVGVLTLLNFIQSVHYYDQPLFYLVSLTWPPRFVLLWAFSAAFLTIVAGLFTDQLLPIQSVKVWALGGFYSLSRCQFYI</sequence>
<keyword evidence="1" id="KW-0472">Membrane</keyword>
<evidence type="ECO:0000313" key="3">
    <source>
        <dbReference type="Proteomes" id="UP000249016"/>
    </source>
</evidence>